<evidence type="ECO:0000256" key="4">
    <source>
        <dbReference type="ARBA" id="ARBA00022827"/>
    </source>
</evidence>
<comment type="cofactor">
    <cofactor evidence="1">
        <name>FAD</name>
        <dbReference type="ChEBI" id="CHEBI:57692"/>
    </cofactor>
</comment>
<evidence type="ECO:0000256" key="5">
    <source>
        <dbReference type="ARBA" id="ARBA00023002"/>
    </source>
</evidence>
<comment type="caution">
    <text evidence="7">The sequence shown here is derived from an EMBL/GenBank/DDBJ whole genome shotgun (WGS) entry which is preliminary data.</text>
</comment>
<evidence type="ECO:0000256" key="1">
    <source>
        <dbReference type="ARBA" id="ARBA00001974"/>
    </source>
</evidence>
<dbReference type="InterPro" id="IPR037069">
    <property type="entry name" value="AcylCoA_DH/ox_N_sf"/>
</dbReference>
<dbReference type="InterPro" id="IPR036250">
    <property type="entry name" value="AcylCo_DH-like_C"/>
</dbReference>
<feature type="domain" description="Acyl-CoA dehydrogenase/oxidase C-terminal" evidence="6">
    <location>
        <begin position="198"/>
        <end position="317"/>
    </location>
</feature>
<organism evidence="7 8">
    <name type="scientific">Chelatococcus reniformis</name>
    <dbReference type="NCBI Taxonomy" id="1494448"/>
    <lineage>
        <taxon>Bacteria</taxon>
        <taxon>Pseudomonadati</taxon>
        <taxon>Pseudomonadota</taxon>
        <taxon>Alphaproteobacteria</taxon>
        <taxon>Hyphomicrobiales</taxon>
        <taxon>Chelatococcaceae</taxon>
        <taxon>Chelatococcus</taxon>
    </lineage>
</organism>
<evidence type="ECO:0000313" key="8">
    <source>
        <dbReference type="Proteomes" id="UP000637002"/>
    </source>
</evidence>
<dbReference type="GO" id="GO:0050660">
    <property type="term" value="F:flavin adenine dinucleotide binding"/>
    <property type="evidence" value="ECO:0007669"/>
    <property type="project" value="InterPro"/>
</dbReference>
<dbReference type="Proteomes" id="UP000637002">
    <property type="component" value="Unassembled WGS sequence"/>
</dbReference>
<sequence>MPDTDSFIVETAERMFADLADPQTIIHARSDDWKGTLWPRLQEVGLTLAWVPEAQGGAGVSLDEGFGILRAAGRAALSVPLAETLVAGWLLARAGIAAPAGAMSVAPSRPRDDLVVDSARRLSGTARKVPFGRDADHLAVLAAGPDGPLVCLVRASDVRIGHDVNLAGEPSDTIDFPGVTPVQAATTDVDRDGLLLMGAAVRAQQIAGALEAMLDLSVRYATERVAFEKQISKFQAVQHNLAKLGGEVAAAVAAAASAADTVREGGLTGEAALLEVAAAKIRGGEAAETGAAIAHQVHGAIGFTDEHVLHRFTLRALGWRDDFGNESYWSVRLGEFVARQGADELWPLLASR</sequence>
<dbReference type="SUPFAM" id="SSF56645">
    <property type="entry name" value="Acyl-CoA dehydrogenase NM domain-like"/>
    <property type="match status" value="1"/>
</dbReference>
<accession>A0A916XLK8</accession>
<dbReference type="SUPFAM" id="SSF47203">
    <property type="entry name" value="Acyl-CoA dehydrogenase C-terminal domain-like"/>
    <property type="match status" value="1"/>
</dbReference>
<comment type="similarity">
    <text evidence="2">Belongs to the acyl-CoA dehydrogenase family.</text>
</comment>
<dbReference type="Gene3D" id="1.20.140.10">
    <property type="entry name" value="Butyryl-CoA Dehydrogenase, subunit A, domain 3"/>
    <property type="match status" value="1"/>
</dbReference>
<reference evidence="7" key="2">
    <citation type="submission" date="2020-09" db="EMBL/GenBank/DDBJ databases">
        <authorList>
            <person name="Sun Q."/>
            <person name="Zhou Y."/>
        </authorList>
    </citation>
    <scope>NUCLEOTIDE SEQUENCE</scope>
    <source>
        <strain evidence="7">CGMCC 1.12919</strain>
    </source>
</reference>
<dbReference type="GO" id="GO:0003995">
    <property type="term" value="F:acyl-CoA dehydrogenase activity"/>
    <property type="evidence" value="ECO:0007669"/>
    <property type="project" value="TreeGrafter"/>
</dbReference>
<dbReference type="InterPro" id="IPR009100">
    <property type="entry name" value="AcylCoA_DH/oxidase_NM_dom_sf"/>
</dbReference>
<evidence type="ECO:0000313" key="7">
    <source>
        <dbReference type="EMBL" id="GGC81458.1"/>
    </source>
</evidence>
<dbReference type="EMBL" id="BMGG01000008">
    <property type="protein sequence ID" value="GGC81458.1"/>
    <property type="molecule type" value="Genomic_DNA"/>
</dbReference>
<keyword evidence="4" id="KW-0274">FAD</keyword>
<name>A0A916XLK8_9HYPH</name>
<dbReference type="Pfam" id="PF00441">
    <property type="entry name" value="Acyl-CoA_dh_1"/>
    <property type="match status" value="1"/>
</dbReference>
<dbReference type="Gene3D" id="1.10.540.10">
    <property type="entry name" value="Acyl-CoA dehydrogenase/oxidase, N-terminal domain"/>
    <property type="match status" value="1"/>
</dbReference>
<evidence type="ECO:0000256" key="2">
    <source>
        <dbReference type="ARBA" id="ARBA00009347"/>
    </source>
</evidence>
<gene>
    <name evidence="7" type="ORF">GCM10010994_44290</name>
</gene>
<dbReference type="PANTHER" id="PTHR43884">
    <property type="entry name" value="ACYL-COA DEHYDROGENASE"/>
    <property type="match status" value="1"/>
</dbReference>
<dbReference type="AlphaFoldDB" id="A0A916XLK8"/>
<evidence type="ECO:0000256" key="3">
    <source>
        <dbReference type="ARBA" id="ARBA00022630"/>
    </source>
</evidence>
<keyword evidence="3" id="KW-0285">Flavoprotein</keyword>
<dbReference type="InterPro" id="IPR009075">
    <property type="entry name" value="AcylCo_DH/oxidase_C"/>
</dbReference>
<keyword evidence="5" id="KW-0560">Oxidoreductase</keyword>
<reference evidence="7" key="1">
    <citation type="journal article" date="2014" name="Int. J. Syst. Evol. Microbiol.">
        <title>Complete genome sequence of Corynebacterium casei LMG S-19264T (=DSM 44701T), isolated from a smear-ripened cheese.</title>
        <authorList>
            <consortium name="US DOE Joint Genome Institute (JGI-PGF)"/>
            <person name="Walter F."/>
            <person name="Albersmeier A."/>
            <person name="Kalinowski J."/>
            <person name="Ruckert C."/>
        </authorList>
    </citation>
    <scope>NUCLEOTIDE SEQUENCE</scope>
    <source>
        <strain evidence="7">CGMCC 1.12919</strain>
    </source>
</reference>
<dbReference type="PANTHER" id="PTHR43884:SF20">
    <property type="entry name" value="ACYL-COA DEHYDROGENASE FADE28"/>
    <property type="match status" value="1"/>
</dbReference>
<proteinExistence type="inferred from homology"/>
<dbReference type="RefSeq" id="WP_188611345.1">
    <property type="nucleotide sequence ID" value="NZ_BMGG01000008.1"/>
</dbReference>
<evidence type="ECO:0000259" key="6">
    <source>
        <dbReference type="Pfam" id="PF00441"/>
    </source>
</evidence>
<protein>
    <submittedName>
        <fullName evidence="7">Acyl-CoA dehydrogenase</fullName>
    </submittedName>
</protein>
<keyword evidence="8" id="KW-1185">Reference proteome</keyword>